<dbReference type="GO" id="GO:0033904">
    <property type="term" value="F:dextranase activity"/>
    <property type="evidence" value="ECO:0007669"/>
    <property type="project" value="UniProtKB-EC"/>
</dbReference>
<comment type="caution">
    <text evidence="2">The sequence shown here is derived from an EMBL/GenBank/DDBJ whole genome shotgun (WGS) entry which is preliminary data.</text>
</comment>
<dbReference type="Gene3D" id="2.60.40.1180">
    <property type="entry name" value="Golgi alpha-mannosidase II"/>
    <property type="match status" value="1"/>
</dbReference>
<proteinExistence type="predicted"/>
<dbReference type="Pfam" id="PF13199">
    <property type="entry name" value="Glyco_hydro_66"/>
    <property type="match status" value="1"/>
</dbReference>
<keyword evidence="2" id="KW-0378">Hydrolase</keyword>
<dbReference type="RefSeq" id="WP_307681292.1">
    <property type="nucleotide sequence ID" value="NZ_JAURUP010000019.1"/>
</dbReference>
<evidence type="ECO:0000313" key="2">
    <source>
        <dbReference type="EMBL" id="MDP9751290.1"/>
    </source>
</evidence>
<evidence type="ECO:0000313" key="3">
    <source>
        <dbReference type="Proteomes" id="UP001223886"/>
    </source>
</evidence>
<keyword evidence="1" id="KW-0732">Signal</keyword>
<keyword evidence="2" id="KW-0326">Glycosidase</keyword>
<protein>
    <submittedName>
        <fullName evidence="2">Dextranase</fullName>
        <ecNumber evidence="2">3.2.1.11</ecNumber>
    </submittedName>
</protein>
<dbReference type="EMBL" id="JAURUP010000019">
    <property type="protein sequence ID" value="MDP9751290.1"/>
    <property type="molecule type" value="Genomic_DNA"/>
</dbReference>
<dbReference type="EC" id="3.2.1.11" evidence="2"/>
<evidence type="ECO:0000256" key="1">
    <source>
        <dbReference type="ARBA" id="ARBA00022729"/>
    </source>
</evidence>
<accession>A0ABT9M589</accession>
<name>A0ABT9M589_9THEO</name>
<reference evidence="2 3" key="1">
    <citation type="submission" date="2023-07" db="EMBL/GenBank/DDBJ databases">
        <title>Genomic Encyclopedia of Type Strains, Phase IV (KMG-IV): sequencing the most valuable type-strain genomes for metagenomic binning, comparative biology and taxonomic classification.</title>
        <authorList>
            <person name="Goeker M."/>
        </authorList>
    </citation>
    <scope>NUCLEOTIDE SEQUENCE [LARGE SCALE GENOMIC DNA]</scope>
    <source>
        <strain evidence="2 3">DSM 25963</strain>
    </source>
</reference>
<dbReference type="Proteomes" id="UP001223886">
    <property type="component" value="Unassembled WGS sequence"/>
</dbReference>
<dbReference type="InterPro" id="IPR013780">
    <property type="entry name" value="Glyco_hydro_b"/>
</dbReference>
<keyword evidence="3" id="KW-1185">Reference proteome</keyword>
<organism evidence="2 3">
    <name type="scientific">Thermoanaerobacter pentosaceus</name>
    <dbReference type="NCBI Taxonomy" id="694059"/>
    <lineage>
        <taxon>Bacteria</taxon>
        <taxon>Bacillati</taxon>
        <taxon>Bacillota</taxon>
        <taxon>Clostridia</taxon>
        <taxon>Thermoanaerobacterales</taxon>
        <taxon>Thermoanaerobacteraceae</taxon>
        <taxon>Thermoanaerobacter</taxon>
    </lineage>
</organism>
<sequence length="72" mass="8238">MTFTAYENLLRDGLKGSDSKIEIPGIEISNNSSVRTVWTYAKQKEGYDVIHMINLLGIEVSNWRDDLIVCYL</sequence>
<dbReference type="InterPro" id="IPR025092">
    <property type="entry name" value="Glyco_hydro_66"/>
</dbReference>
<gene>
    <name evidence="2" type="ORF">J2S24_001799</name>
</gene>